<dbReference type="OrthoDB" id="146444at2"/>
<keyword evidence="5" id="KW-1185">Reference proteome</keyword>
<dbReference type="Proteomes" id="UP000321816">
    <property type="component" value="Chromosome"/>
</dbReference>
<evidence type="ECO:0000256" key="3">
    <source>
        <dbReference type="ARBA" id="ARBA00035643"/>
    </source>
</evidence>
<evidence type="ECO:0000313" key="4">
    <source>
        <dbReference type="EMBL" id="WWD81037.1"/>
    </source>
</evidence>
<accession>A0A5C7FFW7</accession>
<dbReference type="KEGG" id="ahal:FTX54_005595"/>
<evidence type="ECO:0000313" key="5">
    <source>
        <dbReference type="Proteomes" id="UP000321816"/>
    </source>
</evidence>
<dbReference type="EMBL" id="CP144914">
    <property type="protein sequence ID" value="WWD81037.1"/>
    <property type="molecule type" value="Genomic_DNA"/>
</dbReference>
<dbReference type="RefSeq" id="WP_147804082.1">
    <property type="nucleotide sequence ID" value="NZ_CP144914.1"/>
</dbReference>
<dbReference type="AlphaFoldDB" id="A0A5C7FFW7"/>
<protein>
    <submittedName>
        <fullName evidence="4">GvpL/GvpF family gas vesicle protein</fullName>
    </submittedName>
</protein>
<proteinExistence type="inferred from homology"/>
<name>A0A5C7FFW7_9BACI</name>
<dbReference type="InterPro" id="IPR009430">
    <property type="entry name" value="GvpL/GvpF"/>
</dbReference>
<gene>
    <name evidence="4" type="ORF">FTX54_005595</name>
</gene>
<dbReference type="GO" id="GO:0031411">
    <property type="term" value="C:gas vesicle"/>
    <property type="evidence" value="ECO:0007669"/>
    <property type="project" value="UniProtKB-SubCell"/>
</dbReference>
<keyword evidence="1" id="KW-0304">Gas vesicle</keyword>
<evidence type="ECO:0000256" key="2">
    <source>
        <dbReference type="ARBA" id="ARBA00035108"/>
    </source>
</evidence>
<comment type="similarity">
    <text evidence="3">Belongs to the gas vesicle GvpF/GvpL family.</text>
</comment>
<dbReference type="PANTHER" id="PTHR36852">
    <property type="entry name" value="PROTEIN GVPL 2"/>
    <property type="match status" value="1"/>
</dbReference>
<comment type="subcellular location">
    <subcellularLocation>
        <location evidence="2">Gas vesicle</location>
    </subcellularLocation>
</comment>
<dbReference type="GO" id="GO:0031412">
    <property type="term" value="P:gas vesicle organization"/>
    <property type="evidence" value="ECO:0007669"/>
    <property type="project" value="InterPro"/>
</dbReference>
<dbReference type="Pfam" id="PF06386">
    <property type="entry name" value="GvpL_GvpF"/>
    <property type="match status" value="1"/>
</dbReference>
<evidence type="ECO:0000256" key="1">
    <source>
        <dbReference type="ARBA" id="ARBA00022987"/>
    </source>
</evidence>
<reference evidence="4 5" key="1">
    <citation type="submission" date="2024-01" db="EMBL/GenBank/DDBJ databases">
        <title>Complete Genome Sequence of Alkalicoccus halolimnae BZ-SZ-XJ29T, a Moderately Halophilic Bacterium Isolated from a Salt Lake.</title>
        <authorList>
            <person name="Zhao B."/>
        </authorList>
    </citation>
    <scope>NUCLEOTIDE SEQUENCE [LARGE SCALE GENOMIC DNA]</scope>
    <source>
        <strain evidence="4 5">BZ-SZ-XJ29</strain>
    </source>
</reference>
<organism evidence="4 5">
    <name type="scientific">Alkalicoccus halolimnae</name>
    <dbReference type="NCBI Taxonomy" id="1667239"/>
    <lineage>
        <taxon>Bacteria</taxon>
        <taxon>Bacillati</taxon>
        <taxon>Bacillota</taxon>
        <taxon>Bacilli</taxon>
        <taxon>Bacillales</taxon>
        <taxon>Bacillaceae</taxon>
        <taxon>Alkalicoccus</taxon>
    </lineage>
</organism>
<dbReference type="PANTHER" id="PTHR36852:SF1">
    <property type="entry name" value="PROTEIN GVPL 2"/>
    <property type="match status" value="1"/>
</dbReference>
<sequence length="274" mass="32084">MGEYYYVYGFMPALSEKERPKLKGMDGSSPVMFHQYEDISAAYSPVSSDVFSEEQLQKNVEDMEWLKDHAFHHHQVMNELQSHAVIIPLSFGTVYESIENLEAALAAYSEEMKHLFNELKGKEEWSVKVYVKRSLFDDDFSKNEEEIKQRKEEIAQMSKGKQFFALKKLDAWLKERADEEIDRLCRELHEDLVKLTSDFLKKKVWDQKISGREEEMVSNAVYLFKDSEAVNQGIQKVKEFQENAEKNYNGLLVEATGPWPSYHFAKLQEPEQKQ</sequence>